<dbReference type="EMBL" id="CAJVPP010000703">
    <property type="protein sequence ID" value="CAG8505444.1"/>
    <property type="molecule type" value="Genomic_DNA"/>
</dbReference>
<name>A0A9N9F2V6_FUNMO</name>
<evidence type="ECO:0000313" key="2">
    <source>
        <dbReference type="Proteomes" id="UP000789375"/>
    </source>
</evidence>
<protein>
    <submittedName>
        <fullName evidence="1">8841_t:CDS:1</fullName>
    </submittedName>
</protein>
<gene>
    <name evidence="1" type="ORF">FMOSSE_LOCUS4260</name>
</gene>
<dbReference type="Proteomes" id="UP000789375">
    <property type="component" value="Unassembled WGS sequence"/>
</dbReference>
<accession>A0A9N9F2V6</accession>
<sequence>MSSSSAHVSKCEFWTRFEHWKRDLETMQILYKNELCAILAQKKPEALCTLNSFKQTKKLTTTITKAIEIIRKGLMANDEFFQ</sequence>
<organism evidence="1 2">
    <name type="scientific">Funneliformis mosseae</name>
    <name type="common">Endomycorrhizal fungus</name>
    <name type="synonym">Glomus mosseae</name>
    <dbReference type="NCBI Taxonomy" id="27381"/>
    <lineage>
        <taxon>Eukaryota</taxon>
        <taxon>Fungi</taxon>
        <taxon>Fungi incertae sedis</taxon>
        <taxon>Mucoromycota</taxon>
        <taxon>Glomeromycotina</taxon>
        <taxon>Glomeromycetes</taxon>
        <taxon>Glomerales</taxon>
        <taxon>Glomeraceae</taxon>
        <taxon>Funneliformis</taxon>
    </lineage>
</organism>
<evidence type="ECO:0000313" key="1">
    <source>
        <dbReference type="EMBL" id="CAG8505444.1"/>
    </source>
</evidence>
<proteinExistence type="predicted"/>
<keyword evidence="2" id="KW-1185">Reference proteome</keyword>
<reference evidence="1" key="1">
    <citation type="submission" date="2021-06" db="EMBL/GenBank/DDBJ databases">
        <authorList>
            <person name="Kallberg Y."/>
            <person name="Tangrot J."/>
            <person name="Rosling A."/>
        </authorList>
    </citation>
    <scope>NUCLEOTIDE SEQUENCE</scope>
    <source>
        <strain evidence="1">87-6 pot B 2015</strain>
    </source>
</reference>
<comment type="caution">
    <text evidence="1">The sequence shown here is derived from an EMBL/GenBank/DDBJ whole genome shotgun (WGS) entry which is preliminary data.</text>
</comment>
<dbReference type="AlphaFoldDB" id="A0A9N9F2V6"/>